<dbReference type="eggNOG" id="COG3540">
    <property type="taxonomic scope" value="Bacteria"/>
</dbReference>
<dbReference type="STRING" id="525904.Tter_2633"/>
<evidence type="ECO:0000313" key="4">
    <source>
        <dbReference type="Proteomes" id="UP000000323"/>
    </source>
</evidence>
<dbReference type="InterPro" id="IPR052900">
    <property type="entry name" value="Phospholipid_Metab_Enz"/>
</dbReference>
<dbReference type="InterPro" id="IPR038607">
    <property type="entry name" value="PhoD-like_sf"/>
</dbReference>
<protein>
    <submittedName>
        <fullName evidence="3">Alkaline phosphatase</fullName>
        <ecNumber evidence="3">3.1.3.1</ecNumber>
    </submittedName>
</protein>
<dbReference type="Gene3D" id="3.60.21.70">
    <property type="entry name" value="PhoD-like phosphatase"/>
    <property type="match status" value="1"/>
</dbReference>
<name>D1CIF0_THET1</name>
<dbReference type="GO" id="GO:0004035">
    <property type="term" value="F:alkaline phosphatase activity"/>
    <property type="evidence" value="ECO:0007669"/>
    <property type="project" value="UniProtKB-EC"/>
</dbReference>
<dbReference type="PANTHER" id="PTHR43606:SF2">
    <property type="entry name" value="ALKALINE PHOSPHATASE FAMILY PROTEIN (AFU_ORTHOLOGUE AFUA_5G03860)"/>
    <property type="match status" value="1"/>
</dbReference>
<dbReference type="Proteomes" id="UP000000323">
    <property type="component" value="Chromosome 2"/>
</dbReference>
<dbReference type="Gene3D" id="2.60.40.380">
    <property type="entry name" value="Purple acid phosphatase-like, N-terminal"/>
    <property type="match status" value="1"/>
</dbReference>
<organism evidence="3 4">
    <name type="scientific">Thermobaculum terrenum (strain ATCC BAA-798 / CCMEE 7001 / YNP1)</name>
    <dbReference type="NCBI Taxonomy" id="525904"/>
    <lineage>
        <taxon>Bacteria</taxon>
        <taxon>Bacillati</taxon>
        <taxon>Chloroflexota</taxon>
        <taxon>Chloroflexia</taxon>
        <taxon>Candidatus Thermobaculales</taxon>
        <taxon>Candidatus Thermobaculaceae</taxon>
        <taxon>Thermobaculum</taxon>
    </lineage>
</organism>
<dbReference type="RefSeq" id="WP_012876552.1">
    <property type="nucleotide sequence ID" value="NC_013526.1"/>
</dbReference>
<dbReference type="EMBL" id="CP001826">
    <property type="protein sequence ID" value="ACZ43521.1"/>
    <property type="molecule type" value="Genomic_DNA"/>
</dbReference>
<dbReference type="Pfam" id="PF09423">
    <property type="entry name" value="PhoD"/>
    <property type="match status" value="1"/>
</dbReference>
<accession>D1CIF0</accession>
<evidence type="ECO:0000259" key="1">
    <source>
        <dbReference type="Pfam" id="PF09423"/>
    </source>
</evidence>
<feature type="domain" description="PhoD-like phosphatase metallophosphatase" evidence="1">
    <location>
        <begin position="162"/>
        <end position="501"/>
    </location>
</feature>
<sequence>MFAREVAHTIRLATSRRRFLLSTGWLAGIALSAGPISQTRPVQPPRGSYPFTLGIASGDPLESSVVLWTRLAPDPLAPDGGMPPRPIPVRWEVYADAHMQRVVRRGTAIARPEYAHSVHVDVQGLSPDREYYYRFMAGKEESPLGRTRTAPSRGSQINRLAFAFASCQEFHSYYPAYGHMAREDLHFVVHLGDYIYENVLRAPRGLSLPAEVALEPQELASYRIRHALYKSDPQLQAAHAAFPWIVTWDDHEVENNYASEYSEDYPSVSPEEFLVRRAAAYRAYWEHMPLRVPSPEGPSLRLYRQLSFGDLLKLHVLDTRQYRDRQTSCAGEAMVEGYCRSATDPTRTILGEEQLQWLMQSLDSSRATWNVLAQQIIFSQRDNLPGPGMNYVGNGDQWDGYKSDRDRLLDFLRTRRPSNPIIITGDVHRNYAYEVKADFADPNSQTLGAEYVGTSISSGGTPTKREMVLGGTQDDPHQVMYNNSRGYVRCRITREVWQADYRVVDTVSRPESPISTLITLTSEDGDPGIKL</sequence>
<dbReference type="AlphaFoldDB" id="D1CIF0"/>
<gene>
    <name evidence="3" type="ordered locus">Tter_2633</name>
</gene>
<dbReference type="EC" id="3.1.3.1" evidence="3"/>
<dbReference type="InterPro" id="IPR018946">
    <property type="entry name" value="PhoD-like_MPP"/>
</dbReference>
<evidence type="ECO:0000259" key="2">
    <source>
        <dbReference type="Pfam" id="PF16655"/>
    </source>
</evidence>
<keyword evidence="3" id="KW-0378">Hydrolase</keyword>
<dbReference type="HOGENOM" id="CLU_015982_2_1_0"/>
<dbReference type="InterPro" id="IPR032093">
    <property type="entry name" value="PhoD_N"/>
</dbReference>
<proteinExistence type="predicted"/>
<dbReference type="OrthoDB" id="9763616at2"/>
<dbReference type="PANTHER" id="PTHR43606">
    <property type="entry name" value="PHOSPHATASE, PUTATIVE (AFU_ORTHOLOGUE AFUA_6G08710)-RELATED"/>
    <property type="match status" value="1"/>
</dbReference>
<dbReference type="KEGG" id="ttr:Tter_2633"/>
<reference evidence="4" key="1">
    <citation type="journal article" date="2010" name="Stand. Genomic Sci.">
        <title>Complete genome sequence of 'Thermobaculum terrenum' type strain (YNP1).</title>
        <authorList>
            <person name="Kiss H."/>
            <person name="Cleland D."/>
            <person name="Lapidus A."/>
            <person name="Lucas S."/>
            <person name="Glavina Del Rio T."/>
            <person name="Nolan M."/>
            <person name="Tice H."/>
            <person name="Han C."/>
            <person name="Goodwin L."/>
            <person name="Pitluck S."/>
            <person name="Liolios K."/>
            <person name="Ivanova N."/>
            <person name="Mavromatis K."/>
            <person name="Ovchinnikova G."/>
            <person name="Pati A."/>
            <person name="Chen A."/>
            <person name="Palaniappan K."/>
            <person name="Land M."/>
            <person name="Hauser L."/>
            <person name="Chang Y."/>
            <person name="Jeffries C."/>
            <person name="Lu M."/>
            <person name="Brettin T."/>
            <person name="Detter J."/>
            <person name="Goker M."/>
            <person name="Tindall B."/>
            <person name="Beck B."/>
            <person name="McDermott T."/>
            <person name="Woyke T."/>
            <person name="Bristow J."/>
            <person name="Eisen J."/>
            <person name="Markowitz V."/>
            <person name="Hugenholtz P."/>
            <person name="Kyrpides N."/>
            <person name="Klenk H."/>
            <person name="Cheng J."/>
        </authorList>
    </citation>
    <scope>NUCLEOTIDE SEQUENCE [LARGE SCALE GENOMIC DNA]</scope>
    <source>
        <strain evidence="4">ATCC BAA-798 / YNP1</strain>
    </source>
</reference>
<keyword evidence="4" id="KW-1185">Reference proteome</keyword>
<evidence type="ECO:0000313" key="3">
    <source>
        <dbReference type="EMBL" id="ACZ43521.1"/>
    </source>
</evidence>
<dbReference type="SUPFAM" id="SSF56300">
    <property type="entry name" value="Metallo-dependent phosphatases"/>
    <property type="match status" value="1"/>
</dbReference>
<dbReference type="InterPro" id="IPR029052">
    <property type="entry name" value="Metallo-depent_PP-like"/>
</dbReference>
<dbReference type="CDD" id="cd07389">
    <property type="entry name" value="MPP_PhoD"/>
    <property type="match status" value="1"/>
</dbReference>
<feature type="domain" description="Phospholipase D N-terminal" evidence="2">
    <location>
        <begin position="53"/>
        <end position="149"/>
    </location>
</feature>
<dbReference type="Pfam" id="PF16655">
    <property type="entry name" value="PhoD_N"/>
    <property type="match status" value="1"/>
</dbReference>